<dbReference type="GO" id="GO:0034451">
    <property type="term" value="C:centriolar satellite"/>
    <property type="evidence" value="ECO:0007669"/>
    <property type="project" value="TreeGrafter"/>
</dbReference>
<accession>A0A7L3GBF6</accession>
<feature type="domain" description="C2" evidence="2">
    <location>
        <begin position="77"/>
        <end position="217"/>
    </location>
</feature>
<dbReference type="Gene3D" id="2.60.40.150">
    <property type="entry name" value="C2 domain"/>
    <property type="match status" value="2"/>
</dbReference>
<proteinExistence type="predicted"/>
<dbReference type="InterPro" id="IPR035892">
    <property type="entry name" value="C2_domain_sf"/>
</dbReference>
<feature type="region of interest" description="Disordered" evidence="1">
    <location>
        <begin position="268"/>
        <end position="292"/>
    </location>
</feature>
<dbReference type="SUPFAM" id="SSF49562">
    <property type="entry name" value="C2 domain (Calcium/lipid-binding domain, CaLB)"/>
    <property type="match status" value="3"/>
</dbReference>
<evidence type="ECO:0000256" key="1">
    <source>
        <dbReference type="SAM" id="MobiDB-lite"/>
    </source>
</evidence>
<dbReference type="Pfam" id="PF00168">
    <property type="entry name" value="C2"/>
    <property type="match status" value="3"/>
</dbReference>
<dbReference type="SMART" id="SM00239">
    <property type="entry name" value="C2"/>
    <property type="match status" value="4"/>
</dbReference>
<dbReference type="OrthoDB" id="79771at2759"/>
<dbReference type="PANTHER" id="PTHR21254:SF1">
    <property type="entry name" value="C2 DOMAIN-CONTAINING PROTEIN 3"/>
    <property type="match status" value="1"/>
</dbReference>
<feature type="region of interest" description="Disordered" evidence="1">
    <location>
        <begin position="1247"/>
        <end position="1278"/>
    </location>
</feature>
<feature type="non-terminal residue" evidence="3">
    <location>
        <position position="1"/>
    </location>
</feature>
<feature type="domain" description="C2" evidence="2">
    <location>
        <begin position="468"/>
        <end position="635"/>
    </location>
</feature>
<keyword evidence="4" id="KW-1185">Reference proteome</keyword>
<dbReference type="PROSITE" id="PS50004">
    <property type="entry name" value="C2"/>
    <property type="match status" value="4"/>
</dbReference>
<dbReference type="Proteomes" id="UP000528690">
    <property type="component" value="Unassembled WGS sequence"/>
</dbReference>
<dbReference type="GO" id="GO:0005814">
    <property type="term" value="C:centriole"/>
    <property type="evidence" value="ECO:0007669"/>
    <property type="project" value="TreeGrafter"/>
</dbReference>
<feature type="domain" description="C2" evidence="2">
    <location>
        <begin position="284"/>
        <end position="446"/>
    </location>
</feature>
<feature type="region of interest" description="Disordered" evidence="1">
    <location>
        <begin position="1189"/>
        <end position="1217"/>
    </location>
</feature>
<name>A0A7L3GBF6_9AVES</name>
<organism evidence="3 4">
    <name type="scientific">Anhinga rufa</name>
    <name type="common">African darter</name>
    <dbReference type="NCBI Taxonomy" id="317792"/>
    <lineage>
        <taxon>Eukaryota</taxon>
        <taxon>Metazoa</taxon>
        <taxon>Chordata</taxon>
        <taxon>Craniata</taxon>
        <taxon>Vertebrata</taxon>
        <taxon>Euteleostomi</taxon>
        <taxon>Archelosauria</taxon>
        <taxon>Archosauria</taxon>
        <taxon>Dinosauria</taxon>
        <taxon>Saurischia</taxon>
        <taxon>Theropoda</taxon>
        <taxon>Coelurosauria</taxon>
        <taxon>Aves</taxon>
        <taxon>Neognathae</taxon>
        <taxon>Neoaves</taxon>
        <taxon>Aequornithes</taxon>
        <taxon>Suliformes</taxon>
        <taxon>Anhingidae</taxon>
        <taxon>Anhinga</taxon>
    </lineage>
</organism>
<evidence type="ECO:0000259" key="2">
    <source>
        <dbReference type="PROSITE" id="PS50004"/>
    </source>
</evidence>
<dbReference type="InterPro" id="IPR037775">
    <property type="entry name" value="C2_C2CD3"/>
</dbReference>
<dbReference type="EMBL" id="VZTV01050887">
    <property type="protein sequence ID" value="NXT90522.1"/>
    <property type="molecule type" value="Genomic_DNA"/>
</dbReference>
<feature type="compositionally biased region" description="Polar residues" evidence="1">
    <location>
        <begin position="891"/>
        <end position="902"/>
    </location>
</feature>
<evidence type="ECO:0000313" key="3">
    <source>
        <dbReference type="EMBL" id="NXT90522.1"/>
    </source>
</evidence>
<dbReference type="InterPro" id="IPR000008">
    <property type="entry name" value="C2_dom"/>
</dbReference>
<dbReference type="GO" id="GO:0071539">
    <property type="term" value="P:protein localization to centrosome"/>
    <property type="evidence" value="ECO:0007669"/>
    <property type="project" value="TreeGrafter"/>
</dbReference>
<feature type="domain" description="C2" evidence="2">
    <location>
        <begin position="907"/>
        <end position="1037"/>
    </location>
</feature>
<comment type="caution">
    <text evidence="3">The sequence shown here is derived from an EMBL/GenBank/DDBJ whole genome shotgun (WGS) entry which is preliminary data.</text>
</comment>
<evidence type="ECO:0000313" key="4">
    <source>
        <dbReference type="Proteomes" id="UP000528690"/>
    </source>
</evidence>
<dbReference type="GO" id="GO:0060271">
    <property type="term" value="P:cilium assembly"/>
    <property type="evidence" value="ECO:0007669"/>
    <property type="project" value="TreeGrafter"/>
</dbReference>
<feature type="non-terminal residue" evidence="3">
    <location>
        <position position="1605"/>
    </location>
</feature>
<feature type="compositionally biased region" description="Polar residues" evidence="1">
    <location>
        <begin position="1189"/>
        <end position="1200"/>
    </location>
</feature>
<sequence length="1605" mass="177582">MQVSLELAADNKDFTHTVARSAVAAQRVPAHAVRSPRLEFQEPNRKSVNAGSPRCLKLNNYEDSQKAGAATINIVQPPQAVQTSVARNLMTQITASEEDGLLLHVLLMVPDGKDFVAEDYGLHSSCNVYLNCKLLSTEEATRSAVIWGTAQPAFNFSQVMPFSLTSKHLERLKNNVMIIEAWNKMGSPGCDRLLGLVKLPLHQFYISFKDPKISHLLLQAQYPVVAVDSYMPVIDVFTGSRSGSLRVILAMGSADQIVALQRLKNEEGMVPPVTQRPSHSLDPPPTKPTTQLDQEGEDLMEHVFEIHVESVKGLTPLQSTVWGEADCYVQYYFPVQEAGCGALQGAELHEDGIKLKPFRTVTTLCVPDPIFNDEHHHSLLVPAHVPVQRLLVSAFMAPGAAGGGIQFEIWCRYYYPNVRDQMVAKGTLPLSRLCAMVTMQHREEIGIQTFNLPLVPRTDSSEEFHLRSSGLLDVSVRYQRSMKTAAGITAQAVSLSVQIHRAAGLQAAARAVAQKNPSVQYYAGVGVNAYVSVHLSFLPEAERRNTRSVARTFCPEFEHHVEFPCNLVIQKSSGEASCLGELLQSANIVFSIYHQSTKSAAETLAARTSRDYLLGTVTIPTGDLLRRRSGITGWYPVTRSEDLMPSHCTNVIQAIVGGLELSVTFAHEGDRERVLEAAKLLGWNSEESHEDSVDDSDEWERSANPATVTILTPRVWLPVHCVLLAGQAHLNKSTYCYLRYKLYNQEATWTLLQRPKLSDDTKNVTVDFKKPNKVTLRMSQGLLWFFREEKLEIQVWWAYGKENDVERPLDTDRLIGCAYVDLTALAERSRTTLSVSGVYPLFRCNAADLAGAAVRVHIVLSSTSAALPSRLHWAEEYSNSEDEGTEKAPDLSQQVSENQSQKLDVVSSEITNGKPQEDDVVFLENTVAVNILVERAMHLSLKGSPLTEREVTAPSSCVSFAVAGADAPITTPVIENTDSPVWDFQQQARLSKELLLDPQQTLVFKVWHKAETERVIGFASVDLSPLLSGFQLVCGWYNITDFSGQCRGQIKVAVSPLQNLNNLKEERQARIRTQPASSSVKASFPTFPSNATSFSKQILNTLLFSAVKRRPVSSRISVPGTHTPRHEEHMQNVRRFHESLQQAEGNTHRAAKMDSLSLSSRASLLTALRKNLSELDEVQRYFSQKLTRSFPDFSSGNTSKPSHEEQESNRRSLMSREVDPNGCHLWEKSSQLVSQVSSLISDLQTITKNSKESSHVHQDSSRKLGATRGPNQKDEEAGTAVCQGQLELDSPSVCSDTQQPCSFGRSVFERHMLHEFLEHAVPDDEHPLPTDEGEGAFAIQTHSEEEYEEDVIEPRALNEITTVTDKTSPWSSVLSEVEQGADDQCSVDIDCLQRGNSRRSSTFSSLLQGDNQSVLTALSPCVSLHADKGSPWAVTEGFQSLNSGTETTEKELFPPPRLSEVHQTANGPVENGNCDWERAFNTKSVEQNVEFHAASEELLEFPPDVGLTNPQTTEKEEEENGEVVNEDHQGEEKSGSDEICVKSVSAQAGLEGNSESFSDDSSEDPLEKPVNPKIVLPDPVVVPNFFLPPQQMEASMRLLSISSHP</sequence>
<feature type="region of interest" description="Disordered" evidence="1">
    <location>
        <begin position="1500"/>
        <end position="1575"/>
    </location>
</feature>
<feature type="compositionally biased region" description="Basic and acidic residues" evidence="1">
    <location>
        <begin position="1201"/>
        <end position="1217"/>
    </location>
</feature>
<reference evidence="3 4" key="1">
    <citation type="submission" date="2019-09" db="EMBL/GenBank/DDBJ databases">
        <title>Bird 10,000 Genomes (B10K) Project - Family phase.</title>
        <authorList>
            <person name="Zhang G."/>
        </authorList>
    </citation>
    <scope>NUCLEOTIDE SEQUENCE [LARGE SCALE GENOMIC DNA]</scope>
    <source>
        <strain evidence="3">B10K-DU-029-28</strain>
    </source>
</reference>
<dbReference type="CDD" id="cd00030">
    <property type="entry name" value="C2"/>
    <property type="match status" value="1"/>
</dbReference>
<dbReference type="GO" id="GO:0061511">
    <property type="term" value="P:centriole elongation"/>
    <property type="evidence" value="ECO:0007669"/>
    <property type="project" value="TreeGrafter"/>
</dbReference>
<dbReference type="PANTHER" id="PTHR21254">
    <property type="entry name" value="C2 DOMAIN-CONTAINING PROTEIN 3"/>
    <property type="match status" value="1"/>
</dbReference>
<dbReference type="CDD" id="cd08683">
    <property type="entry name" value="C2_C2cd3"/>
    <property type="match status" value="1"/>
</dbReference>
<feature type="compositionally biased region" description="Basic and acidic residues" evidence="1">
    <location>
        <begin position="1525"/>
        <end position="1540"/>
    </location>
</feature>
<gene>
    <name evidence="3" type="primary">C2cd3</name>
    <name evidence="3" type="ORF">ANHRUF_R03977</name>
</gene>
<feature type="region of interest" description="Disordered" evidence="1">
    <location>
        <begin position="877"/>
        <end position="902"/>
    </location>
</feature>
<protein>
    <submittedName>
        <fullName evidence="3">C2CD3 protein</fullName>
    </submittedName>
</protein>
<feature type="compositionally biased region" description="Basic and acidic residues" evidence="1">
    <location>
        <begin position="1249"/>
        <end position="1262"/>
    </location>
</feature>